<dbReference type="InterPro" id="IPR007421">
    <property type="entry name" value="Schlafen_AlbA_2_dom"/>
</dbReference>
<evidence type="ECO:0000313" key="2">
    <source>
        <dbReference type="EMBL" id="MBB6067921.1"/>
    </source>
</evidence>
<dbReference type="Proteomes" id="UP000584706">
    <property type="component" value="Unassembled WGS sequence"/>
</dbReference>
<evidence type="ECO:0000259" key="1">
    <source>
        <dbReference type="Pfam" id="PF04326"/>
    </source>
</evidence>
<dbReference type="EMBL" id="JACHIQ010000002">
    <property type="protein sequence ID" value="MBB6067921.1"/>
    <property type="molecule type" value="Genomic_DNA"/>
</dbReference>
<proteinExistence type="predicted"/>
<evidence type="ECO:0000313" key="3">
    <source>
        <dbReference type="Proteomes" id="UP000584706"/>
    </source>
</evidence>
<comment type="caution">
    <text evidence="2">The sequence shown here is derived from an EMBL/GenBank/DDBJ whole genome shotgun (WGS) entry which is preliminary data.</text>
</comment>
<protein>
    <recommendedName>
        <fullName evidence="1">Schlafen AlbA-2 domain-containing protein</fullName>
    </recommendedName>
</protein>
<organism evidence="2 3">
    <name type="scientific">Methanococcus maripaludis</name>
    <name type="common">Methanococcus deltae</name>
    <dbReference type="NCBI Taxonomy" id="39152"/>
    <lineage>
        <taxon>Archaea</taxon>
        <taxon>Methanobacteriati</taxon>
        <taxon>Methanobacteriota</taxon>
        <taxon>Methanomada group</taxon>
        <taxon>Methanococci</taxon>
        <taxon>Methanococcales</taxon>
        <taxon>Methanococcaceae</taxon>
        <taxon>Methanococcus</taxon>
    </lineage>
</organism>
<accession>A0A7J9S0C2</accession>
<reference evidence="2 3" key="1">
    <citation type="submission" date="2020-08" db="EMBL/GenBank/DDBJ databases">
        <title>Genomic Encyclopedia of Type Strains, Phase IV (KMG-V): Genome sequencing to study the core and pangenomes of soil and plant-associated prokaryotes.</title>
        <authorList>
            <person name="Whitman W."/>
        </authorList>
    </citation>
    <scope>NUCLEOTIDE SEQUENCE [LARGE SCALE GENOMIC DNA]</scope>
    <source>
        <strain evidence="2 3">DSM 7078</strain>
    </source>
</reference>
<gene>
    <name evidence="2" type="ORF">HNP97_001431</name>
</gene>
<dbReference type="RefSeq" id="WP_183547011.1">
    <property type="nucleotide sequence ID" value="NZ_JACHIQ010000002.1"/>
</dbReference>
<dbReference type="Pfam" id="PF04326">
    <property type="entry name" value="SLFN_AlbA_2"/>
    <property type="match status" value="1"/>
</dbReference>
<sequence length="402" mass="47166">MRQNEVKIDEMIEYGIESQTLDFKMEQYTKEHTLSFIKDIMSMANAHNTEDKYIIIGINYIHGIKNDIVGITEKFKDQAIYQNTIYDNIEPQIHFEYFPYQWNDKLLGIFRIHSCNDRPYMMKKDFSTQDPKKALRRGDCYIRRGDSQNNVIRRDLDEMIKDKLKKNKINDEDIQIIFSESKSDEISLSKIGTLDISNKFLDKKAVENAIEDRKGGVPPEKIHPVFETAYNMGISKKTPKMMTLEELEDELEYRIGYNKEIILHETFENYSSKLNFLIQNNSEMPLENALFTLKVSSKYVNIADMIYKGPGNYPTISPYVINPNYHDPYPDVEKIDEKYSIMINMGKIRQHSPYPNLTFEEPIRIFVRNKCEKSEIEIECQINADNLPKPIIKTLKIKVKGD</sequence>
<dbReference type="AlphaFoldDB" id="A0A7J9S0C2"/>
<name>A0A7J9S0C2_METMI</name>
<dbReference type="InterPro" id="IPR038461">
    <property type="entry name" value="Schlafen_AlbA_2_dom_sf"/>
</dbReference>
<dbReference type="Gene3D" id="3.30.950.30">
    <property type="entry name" value="Schlafen, AAA domain"/>
    <property type="match status" value="1"/>
</dbReference>
<feature type="domain" description="Schlafen AlbA-2" evidence="1">
    <location>
        <begin position="17"/>
        <end position="149"/>
    </location>
</feature>